<dbReference type="AlphaFoldDB" id="A0A0A9G2J5"/>
<feature type="region of interest" description="Disordered" evidence="1">
    <location>
        <begin position="1"/>
        <end position="106"/>
    </location>
</feature>
<reference evidence="2" key="2">
    <citation type="journal article" date="2015" name="Data Brief">
        <title>Shoot transcriptome of the giant reed, Arundo donax.</title>
        <authorList>
            <person name="Barrero R.A."/>
            <person name="Guerrero F.D."/>
            <person name="Moolhuijzen P."/>
            <person name="Goolsby J.A."/>
            <person name="Tidwell J."/>
            <person name="Bellgard S.E."/>
            <person name="Bellgard M.I."/>
        </authorList>
    </citation>
    <scope>NUCLEOTIDE SEQUENCE</scope>
    <source>
        <tissue evidence="2">Shoot tissue taken approximately 20 cm above the soil surface</tissue>
    </source>
</reference>
<name>A0A0A9G2J5_ARUDO</name>
<feature type="compositionally biased region" description="Basic and acidic residues" evidence="1">
    <location>
        <begin position="93"/>
        <end position="104"/>
    </location>
</feature>
<proteinExistence type="predicted"/>
<evidence type="ECO:0000313" key="2">
    <source>
        <dbReference type="EMBL" id="JAE19310.1"/>
    </source>
</evidence>
<dbReference type="EMBL" id="GBRH01178586">
    <property type="protein sequence ID" value="JAE19310.1"/>
    <property type="molecule type" value="Transcribed_RNA"/>
</dbReference>
<organism evidence="2">
    <name type="scientific">Arundo donax</name>
    <name type="common">Giant reed</name>
    <name type="synonym">Donax arundinaceus</name>
    <dbReference type="NCBI Taxonomy" id="35708"/>
    <lineage>
        <taxon>Eukaryota</taxon>
        <taxon>Viridiplantae</taxon>
        <taxon>Streptophyta</taxon>
        <taxon>Embryophyta</taxon>
        <taxon>Tracheophyta</taxon>
        <taxon>Spermatophyta</taxon>
        <taxon>Magnoliopsida</taxon>
        <taxon>Liliopsida</taxon>
        <taxon>Poales</taxon>
        <taxon>Poaceae</taxon>
        <taxon>PACMAD clade</taxon>
        <taxon>Arundinoideae</taxon>
        <taxon>Arundineae</taxon>
        <taxon>Arundo</taxon>
    </lineage>
</organism>
<sequence length="147" mass="15757">MCSSRPWSRGRCGRSRGRGSRGTRRACGRRRFRAHLGATSPGRARAPAPPSPSTAASPRTGSSGVPTPAAAGPRGAARPGRRRPRRRRRGWRWRSEGRSAEPWRRRTKAAAVAACLGDGASASGPPWLPRRRCGAAQPRAGCRLGVF</sequence>
<accession>A0A0A9G2J5</accession>
<evidence type="ECO:0000256" key="1">
    <source>
        <dbReference type="SAM" id="MobiDB-lite"/>
    </source>
</evidence>
<reference evidence="2" key="1">
    <citation type="submission" date="2014-09" db="EMBL/GenBank/DDBJ databases">
        <authorList>
            <person name="Magalhaes I.L.F."/>
            <person name="Oliveira U."/>
            <person name="Santos F.R."/>
            <person name="Vidigal T.H.D.A."/>
            <person name="Brescovit A.D."/>
            <person name="Santos A.J."/>
        </authorList>
    </citation>
    <scope>NUCLEOTIDE SEQUENCE</scope>
    <source>
        <tissue evidence="2">Shoot tissue taken approximately 20 cm above the soil surface</tissue>
    </source>
</reference>
<feature type="compositionally biased region" description="Basic residues" evidence="1">
    <location>
        <begin position="79"/>
        <end position="92"/>
    </location>
</feature>
<feature type="compositionally biased region" description="Basic residues" evidence="1">
    <location>
        <begin position="11"/>
        <end position="34"/>
    </location>
</feature>
<protein>
    <submittedName>
        <fullName evidence="2">Uncharacterized protein</fullName>
    </submittedName>
</protein>
<feature type="compositionally biased region" description="Low complexity" evidence="1">
    <location>
        <begin position="37"/>
        <end position="46"/>
    </location>
</feature>
<feature type="compositionally biased region" description="Low complexity" evidence="1">
    <location>
        <begin position="1"/>
        <end position="10"/>
    </location>
</feature>
<feature type="compositionally biased region" description="Low complexity" evidence="1">
    <location>
        <begin position="53"/>
        <end position="78"/>
    </location>
</feature>